<keyword evidence="2" id="KW-0678">Repressor</keyword>
<dbReference type="PANTHER" id="PTHR12835:SF5">
    <property type="entry name" value="BIOTIN--PROTEIN LIGASE"/>
    <property type="match status" value="1"/>
</dbReference>
<dbReference type="Pfam" id="PF08279">
    <property type="entry name" value="HTH_11"/>
    <property type="match status" value="1"/>
</dbReference>
<dbReference type="SUPFAM" id="SSF50037">
    <property type="entry name" value="C-terminal domain of transcriptional repressors"/>
    <property type="match status" value="1"/>
</dbReference>
<name>A0A2G6E987_9BACT</name>
<comment type="catalytic activity">
    <reaction evidence="2">
        <text>biotin + L-lysyl-[protein] + ATP = N(6)-biotinyl-L-lysyl-[protein] + AMP + diphosphate + H(+)</text>
        <dbReference type="Rhea" id="RHEA:11756"/>
        <dbReference type="Rhea" id="RHEA-COMP:9752"/>
        <dbReference type="Rhea" id="RHEA-COMP:10505"/>
        <dbReference type="ChEBI" id="CHEBI:15378"/>
        <dbReference type="ChEBI" id="CHEBI:29969"/>
        <dbReference type="ChEBI" id="CHEBI:30616"/>
        <dbReference type="ChEBI" id="CHEBI:33019"/>
        <dbReference type="ChEBI" id="CHEBI:57586"/>
        <dbReference type="ChEBI" id="CHEBI:83144"/>
        <dbReference type="ChEBI" id="CHEBI:456215"/>
        <dbReference type="EC" id="6.3.4.15"/>
    </reaction>
</comment>
<dbReference type="Gene3D" id="2.30.30.100">
    <property type="match status" value="1"/>
</dbReference>
<feature type="binding site" evidence="2">
    <location>
        <position position="204"/>
    </location>
    <ligand>
        <name>biotin</name>
        <dbReference type="ChEBI" id="CHEBI:57586"/>
    </ligand>
</feature>
<evidence type="ECO:0000259" key="3">
    <source>
        <dbReference type="PROSITE" id="PS51733"/>
    </source>
</evidence>
<dbReference type="GO" id="GO:0005524">
    <property type="term" value="F:ATP binding"/>
    <property type="evidence" value="ECO:0007669"/>
    <property type="project" value="UniProtKB-UniRule"/>
</dbReference>
<sequence>MRTNTRSAGKRITLTDSNSTQARLLELLRSKPHDYISGERLSNDLNMSRTAIWKHINTLRKLGYQIEAITSVGYKLLSSPRLLLPLEIRNGLKTTTIGRHIHWSYELASTNTLALDLAEQGAEEGTVVLCEAQKHGRGRMKREWLSQAEADIALSIILRPEFAPGHASGITCISAISVVEALEKSCQLKPAIKWPNDIMIHGKKAAGILTELRAELDRIHHLIVGIGINVNSTRFPQELQDKATSLCLELQETVSRTKIVQRLLESFEFWYQTVCGLRPERAFERWRELSCTLGRYVTVNLGDTTLHGTASRMGLNGSLFVRLDSGEEREVLAGDVTMVNKI</sequence>
<reference evidence="4 5" key="1">
    <citation type="submission" date="2017-10" db="EMBL/GenBank/DDBJ databases">
        <title>Novel microbial diversity and functional potential in the marine mammal oral microbiome.</title>
        <authorList>
            <person name="Dudek N.K."/>
            <person name="Sun C.L."/>
            <person name="Burstein D."/>
            <person name="Kantor R.S."/>
            <person name="Aliaga Goltsman D.S."/>
            <person name="Bik E.M."/>
            <person name="Thomas B.C."/>
            <person name="Banfield J.F."/>
            <person name="Relman D.A."/>
        </authorList>
    </citation>
    <scope>NUCLEOTIDE SEQUENCE [LARGE SCALE GENOMIC DNA]</scope>
    <source>
        <strain evidence="4">DOLZORAL124_49_17</strain>
    </source>
</reference>
<dbReference type="HAMAP" id="MF_00978">
    <property type="entry name" value="Bifunct_BirA"/>
    <property type="match status" value="1"/>
</dbReference>
<dbReference type="InterPro" id="IPR013196">
    <property type="entry name" value="HTH_11"/>
</dbReference>
<dbReference type="GO" id="GO:0006355">
    <property type="term" value="P:regulation of DNA-templated transcription"/>
    <property type="evidence" value="ECO:0007669"/>
    <property type="project" value="UniProtKB-UniRule"/>
</dbReference>
<protein>
    <recommendedName>
        <fullName evidence="2">Bifunctional ligase/repressor BirA</fullName>
    </recommendedName>
    <alternativeName>
        <fullName evidence="2">Biotin--[acetyl-CoA-carboxylase] ligase</fullName>
        <ecNumber evidence="2">6.3.4.15</ecNumber>
    </alternativeName>
    <alternativeName>
        <fullName evidence="2">Biotin--protein ligase</fullName>
    </alternativeName>
    <alternativeName>
        <fullName evidence="2">Biotin-[acetyl-CoA carboxylase] synthetase</fullName>
    </alternativeName>
</protein>
<keyword evidence="2" id="KW-0092">Biotin</keyword>
<dbReference type="InterPro" id="IPR045864">
    <property type="entry name" value="aa-tRNA-synth_II/BPL/LPL"/>
</dbReference>
<dbReference type="EC" id="6.3.4.15" evidence="2"/>
<feature type="binding site" evidence="2">
    <location>
        <begin position="109"/>
        <end position="111"/>
    </location>
    <ligand>
        <name>biotin</name>
        <dbReference type="ChEBI" id="CHEBI:57586"/>
    </ligand>
</feature>
<dbReference type="GO" id="GO:0005737">
    <property type="term" value="C:cytoplasm"/>
    <property type="evidence" value="ECO:0007669"/>
    <property type="project" value="TreeGrafter"/>
</dbReference>
<proteinExistence type="inferred from homology"/>
<dbReference type="InterPro" id="IPR004143">
    <property type="entry name" value="BPL_LPL_catalytic"/>
</dbReference>
<accession>A0A2G6E987</accession>
<keyword evidence="2" id="KW-0805">Transcription regulation</keyword>
<evidence type="ECO:0000256" key="2">
    <source>
        <dbReference type="HAMAP-Rule" id="MF_00978"/>
    </source>
</evidence>
<dbReference type="InterPro" id="IPR030855">
    <property type="entry name" value="Bifunct_BirA"/>
</dbReference>
<evidence type="ECO:0000313" key="5">
    <source>
        <dbReference type="Proteomes" id="UP000229740"/>
    </source>
</evidence>
<dbReference type="CDD" id="cd16442">
    <property type="entry name" value="BPL"/>
    <property type="match status" value="1"/>
</dbReference>
<dbReference type="InterPro" id="IPR008988">
    <property type="entry name" value="Transcriptional_repressor_C"/>
</dbReference>
<dbReference type="InterPro" id="IPR004408">
    <property type="entry name" value="Biotin_CoA_COase_ligase"/>
</dbReference>
<dbReference type="Gene3D" id="3.30.930.10">
    <property type="entry name" value="Bira Bifunctional Protein, Domain 2"/>
    <property type="match status" value="1"/>
</dbReference>
<keyword evidence="2" id="KW-0547">Nucleotide-binding</keyword>
<keyword evidence="2" id="KW-0067">ATP-binding</keyword>
<comment type="similarity">
    <text evidence="2">Belongs to the biotin--protein ligase family.</text>
</comment>
<evidence type="ECO:0000313" key="4">
    <source>
        <dbReference type="EMBL" id="PID58624.1"/>
    </source>
</evidence>
<dbReference type="SUPFAM" id="SSF55681">
    <property type="entry name" value="Class II aaRS and biotin synthetases"/>
    <property type="match status" value="1"/>
</dbReference>
<dbReference type="InterPro" id="IPR036390">
    <property type="entry name" value="WH_DNA-bd_sf"/>
</dbReference>
<dbReference type="Pfam" id="PF03099">
    <property type="entry name" value="BPL_LplA_LipB"/>
    <property type="match status" value="1"/>
</dbReference>
<dbReference type="GO" id="GO:0003677">
    <property type="term" value="F:DNA binding"/>
    <property type="evidence" value="ECO:0007669"/>
    <property type="project" value="UniProtKB-UniRule"/>
</dbReference>
<comment type="caution">
    <text evidence="4">The sequence shown here is derived from an EMBL/GenBank/DDBJ whole genome shotgun (WGS) entry which is preliminary data.</text>
</comment>
<keyword evidence="2" id="KW-0804">Transcription</keyword>
<dbReference type="PANTHER" id="PTHR12835">
    <property type="entry name" value="BIOTIN PROTEIN LIGASE"/>
    <property type="match status" value="1"/>
</dbReference>
<comment type="function">
    <text evidence="2">Acts both as a biotin--[acetyl-CoA-carboxylase] ligase and a repressor.</text>
</comment>
<dbReference type="AlphaFoldDB" id="A0A2G6E987"/>
<dbReference type="EMBL" id="PDPS01000022">
    <property type="protein sequence ID" value="PID58624.1"/>
    <property type="molecule type" value="Genomic_DNA"/>
</dbReference>
<dbReference type="PROSITE" id="PS51733">
    <property type="entry name" value="BPL_LPL_CATALYTIC"/>
    <property type="match status" value="1"/>
</dbReference>
<dbReference type="Gene3D" id="1.10.10.10">
    <property type="entry name" value="Winged helix-like DNA-binding domain superfamily/Winged helix DNA-binding domain"/>
    <property type="match status" value="1"/>
</dbReference>
<feature type="DNA-binding region" description="H-T-H motif" evidence="2">
    <location>
        <begin position="38"/>
        <end position="57"/>
    </location>
</feature>
<feature type="binding site" evidence="2">
    <location>
        <begin position="137"/>
        <end position="139"/>
    </location>
    <ligand>
        <name>biotin</name>
        <dbReference type="ChEBI" id="CHEBI:57586"/>
    </ligand>
</feature>
<feature type="binding site" evidence="2">
    <location>
        <position position="133"/>
    </location>
    <ligand>
        <name>biotin</name>
        <dbReference type="ChEBI" id="CHEBI:57586"/>
    </ligand>
</feature>
<dbReference type="Proteomes" id="UP000229740">
    <property type="component" value="Unassembled WGS sequence"/>
</dbReference>
<dbReference type="NCBIfam" id="TIGR00121">
    <property type="entry name" value="birA_ligase"/>
    <property type="match status" value="1"/>
</dbReference>
<evidence type="ECO:0000256" key="1">
    <source>
        <dbReference type="ARBA" id="ARBA00022598"/>
    </source>
</evidence>
<keyword evidence="1 2" id="KW-0436">Ligase</keyword>
<dbReference type="InterPro" id="IPR036388">
    <property type="entry name" value="WH-like_DNA-bd_sf"/>
</dbReference>
<feature type="domain" description="BPL/LPL catalytic" evidence="3">
    <location>
        <begin position="86"/>
        <end position="275"/>
    </location>
</feature>
<keyword evidence="2" id="KW-0238">DNA-binding</keyword>
<dbReference type="GO" id="GO:0004077">
    <property type="term" value="F:biotin--[biotin carboxyl-carrier protein] ligase activity"/>
    <property type="evidence" value="ECO:0007669"/>
    <property type="project" value="UniProtKB-UniRule"/>
</dbReference>
<dbReference type="SUPFAM" id="SSF46785">
    <property type="entry name" value="Winged helix' DNA-binding domain"/>
    <property type="match status" value="1"/>
</dbReference>
<gene>
    <name evidence="2" type="primary">birA</name>
    <name evidence="4" type="ORF">CSB45_03515</name>
</gene>
<organism evidence="4 5">
    <name type="scientific">candidate division KSB3 bacterium</name>
    <dbReference type="NCBI Taxonomy" id="2044937"/>
    <lineage>
        <taxon>Bacteria</taxon>
        <taxon>candidate division KSB3</taxon>
    </lineage>
</organism>